<dbReference type="EMBL" id="JAAVJH010000006">
    <property type="protein sequence ID" value="NJR79312.1"/>
    <property type="molecule type" value="Genomic_DNA"/>
</dbReference>
<organism evidence="2 3">
    <name type="scientific">Sphingomonas corticis</name>
    <dbReference type="NCBI Taxonomy" id="2722791"/>
    <lineage>
        <taxon>Bacteria</taxon>
        <taxon>Pseudomonadati</taxon>
        <taxon>Pseudomonadota</taxon>
        <taxon>Alphaproteobacteria</taxon>
        <taxon>Sphingomonadales</taxon>
        <taxon>Sphingomonadaceae</taxon>
        <taxon>Sphingomonas</taxon>
    </lineage>
</organism>
<comment type="caution">
    <text evidence="2">The sequence shown here is derived from an EMBL/GenBank/DDBJ whole genome shotgun (WGS) entry which is preliminary data.</text>
</comment>
<gene>
    <name evidence="2" type="ORF">HBH26_12025</name>
</gene>
<proteinExistence type="predicted"/>
<evidence type="ECO:0000256" key="1">
    <source>
        <dbReference type="SAM" id="SignalP"/>
    </source>
</evidence>
<keyword evidence="3" id="KW-1185">Reference proteome</keyword>
<dbReference type="RefSeq" id="WP_168134850.1">
    <property type="nucleotide sequence ID" value="NZ_JAAVJH010000006.1"/>
</dbReference>
<evidence type="ECO:0000313" key="2">
    <source>
        <dbReference type="EMBL" id="NJR79312.1"/>
    </source>
</evidence>
<dbReference type="NCBIfam" id="TIGR04433">
    <property type="entry name" value="UrcA_uranyl"/>
    <property type="match status" value="1"/>
</dbReference>
<dbReference type="Proteomes" id="UP000732399">
    <property type="component" value="Unassembled WGS sequence"/>
</dbReference>
<reference evidence="2 3" key="1">
    <citation type="submission" date="2020-03" db="EMBL/GenBank/DDBJ databases">
        <authorList>
            <person name="Wang L."/>
            <person name="He N."/>
            <person name="Li Y."/>
            <person name="Fang Y."/>
            <person name="Zhang F."/>
        </authorList>
    </citation>
    <scope>NUCLEOTIDE SEQUENCE [LARGE SCALE GENOMIC DNA]</scope>
    <source>
        <strain evidence="2 3">36D10-4-7</strain>
    </source>
</reference>
<feature type="chain" id="PRO_5046285095" evidence="1">
    <location>
        <begin position="21"/>
        <end position="102"/>
    </location>
</feature>
<feature type="signal peptide" evidence="1">
    <location>
        <begin position="1"/>
        <end position="20"/>
    </location>
</feature>
<keyword evidence="1" id="KW-0732">Signal</keyword>
<sequence length="102" mass="11091">MKTLLLAALAATTPLVPVTAETVQATRTVAVHDLDLSRPGHRTRLDRRLTLAARDVCGEASALDLVGKRRVQRCRIDVLERARPARDRALARAGGATEWAGR</sequence>
<evidence type="ECO:0000313" key="3">
    <source>
        <dbReference type="Proteomes" id="UP000732399"/>
    </source>
</evidence>
<dbReference type="InterPro" id="IPR030972">
    <property type="entry name" value="UrcA_uranyl"/>
</dbReference>
<name>A0ABX1CSC4_9SPHN</name>
<accession>A0ABX1CSC4</accession>
<protein>
    <submittedName>
        <fullName evidence="2">UrcA family protein</fullName>
    </submittedName>
</protein>